<dbReference type="PANTHER" id="PTHR21503">
    <property type="entry name" value="F-BOX-CONTAINING HYPOTHETICAL PROTEIN C.ELEGANS"/>
    <property type="match status" value="1"/>
</dbReference>
<dbReference type="OMA" id="VETNDLM"/>
<evidence type="ECO:0000313" key="1">
    <source>
        <dbReference type="EMBL" id="EGT50866.1"/>
    </source>
</evidence>
<keyword evidence="2" id="KW-1185">Reference proteome</keyword>
<organism evidence="2">
    <name type="scientific">Caenorhabditis brenneri</name>
    <name type="common">Nematode worm</name>
    <dbReference type="NCBI Taxonomy" id="135651"/>
    <lineage>
        <taxon>Eukaryota</taxon>
        <taxon>Metazoa</taxon>
        <taxon>Ecdysozoa</taxon>
        <taxon>Nematoda</taxon>
        <taxon>Chromadorea</taxon>
        <taxon>Rhabditida</taxon>
        <taxon>Rhabditina</taxon>
        <taxon>Rhabditomorpha</taxon>
        <taxon>Rhabditoidea</taxon>
        <taxon>Rhabditidae</taxon>
        <taxon>Peloderinae</taxon>
        <taxon>Caenorhabditis</taxon>
    </lineage>
</organism>
<gene>
    <name evidence="1" type="ORF">CAEBREN_26099</name>
</gene>
<dbReference type="AlphaFoldDB" id="G0N2M7"/>
<protein>
    <recommendedName>
        <fullName evidence="3">F-box associated domain-containing protein</fullName>
    </recommendedName>
</protein>
<dbReference type="PANTHER" id="PTHR21503:SF8">
    <property type="entry name" value="F-BOX ASSOCIATED DOMAIN-CONTAINING PROTEIN-RELATED"/>
    <property type="match status" value="1"/>
</dbReference>
<proteinExistence type="predicted"/>
<dbReference type="HOGENOM" id="CLU_839989_0_0_1"/>
<accession>G0N2M7</accession>
<dbReference type="EMBL" id="GL379830">
    <property type="protein sequence ID" value="EGT50866.1"/>
    <property type="molecule type" value="Genomic_DNA"/>
</dbReference>
<dbReference type="Proteomes" id="UP000008068">
    <property type="component" value="Unassembled WGS sequence"/>
</dbReference>
<dbReference type="InParanoid" id="G0N2M7"/>
<sequence length="335" mass="39875">MSFPLWTLPHVPRALVIRQVEPINVIQLSMKSKRLKSFLMIFKLFAYKLSLSFGADQGCSYDYKPPDCIHLSILFNEDDDWNYFERKSEWHFEFFAQNDAEKQLQRLQTQNLCILYDLGSQVLRIQRIQALTNHILDIVYFKKYELGHFIIPGYNSWNNFFLKDQINNFEKVDIDTRRFETWSAVALQDLFDNLRTEELWLKIRVDTPGARFKFNKMTHFHLHECDWLSVEDLIEVDSEWYYLSLIEPMDLMKIVNAWKSGKKLENLFEMTMDFQGKVSADDVLQQIDQFEGVRKDEEYGDDARFFKRDTDGQIAFICVAEQYFEFSLNKIGCTP</sequence>
<reference evidence="2" key="1">
    <citation type="submission" date="2011-07" db="EMBL/GenBank/DDBJ databases">
        <authorList>
            <consortium name="Caenorhabditis brenneri Sequencing and Analysis Consortium"/>
            <person name="Wilson R.K."/>
        </authorList>
    </citation>
    <scope>NUCLEOTIDE SEQUENCE [LARGE SCALE GENOMIC DNA]</scope>
    <source>
        <strain evidence="2">PB2801</strain>
    </source>
</reference>
<name>G0N2M7_CAEBE</name>
<evidence type="ECO:0008006" key="3">
    <source>
        <dbReference type="Google" id="ProtNLM"/>
    </source>
</evidence>
<evidence type="ECO:0000313" key="2">
    <source>
        <dbReference type="Proteomes" id="UP000008068"/>
    </source>
</evidence>